<comment type="caution">
    <text evidence="1">The sequence shown here is derived from an EMBL/GenBank/DDBJ whole genome shotgun (WGS) entry which is preliminary data.</text>
</comment>
<organism evidence="1 2">
    <name type="scientific">Streptomyces rubradiris</name>
    <name type="common">Streptomyces achromogenes subsp. rubradiris</name>
    <dbReference type="NCBI Taxonomy" id="285531"/>
    <lineage>
        <taxon>Bacteria</taxon>
        <taxon>Bacillati</taxon>
        <taxon>Actinomycetota</taxon>
        <taxon>Actinomycetes</taxon>
        <taxon>Kitasatosporales</taxon>
        <taxon>Streptomycetaceae</taxon>
        <taxon>Streptomyces</taxon>
    </lineage>
</organism>
<protein>
    <submittedName>
        <fullName evidence="1">Uncharacterized protein</fullName>
    </submittedName>
</protein>
<name>A0ABQ3RBI9_STRRR</name>
<dbReference type="Proteomes" id="UP000646738">
    <property type="component" value="Unassembled WGS sequence"/>
</dbReference>
<evidence type="ECO:0000313" key="2">
    <source>
        <dbReference type="Proteomes" id="UP000646738"/>
    </source>
</evidence>
<accession>A0ABQ3RBI9</accession>
<reference evidence="2" key="1">
    <citation type="submission" date="2023-07" db="EMBL/GenBank/DDBJ databases">
        <title>Whole genome shotgun sequence of Streptomyces achromogenes subsp. rubradiris NBRC 14000.</title>
        <authorList>
            <person name="Komaki H."/>
            <person name="Tamura T."/>
        </authorList>
    </citation>
    <scope>NUCLEOTIDE SEQUENCE [LARGE SCALE GENOMIC DNA]</scope>
    <source>
        <strain evidence="2">NBRC 14000</strain>
    </source>
</reference>
<dbReference type="EMBL" id="BNEA01000015">
    <property type="protein sequence ID" value="GHI53190.1"/>
    <property type="molecule type" value="Genomic_DNA"/>
</dbReference>
<proteinExistence type="predicted"/>
<dbReference type="RefSeq" id="WP_308439954.1">
    <property type="nucleotide sequence ID" value="NZ_BNCB01000025.1"/>
</dbReference>
<evidence type="ECO:0000313" key="1">
    <source>
        <dbReference type="EMBL" id="GHI53190.1"/>
    </source>
</evidence>
<keyword evidence="2" id="KW-1185">Reference proteome</keyword>
<sequence>MGTQPQTKVYGEAIEDFCRICGFDKERFWEDGWPTAAICDSCGNESGIADFGAEPGSWRGVEGLHHSRGLWLGTGAQWCAPWNKPRDWDLLGQVGNIPSKWRTPTPPPIDRARQIGSRSDHVSLGTETVCRICGFEGPTFWSDGEPTETVCPCCGTESGIGDLGTPGDLRKLREIRTLRGYWVGIGAPWAVPEARPAQWDILEQLSGLPAEWR</sequence>
<gene>
    <name evidence="1" type="ORF">Srubr_30360</name>
</gene>